<reference evidence="4 5" key="1">
    <citation type="submission" date="2016-10" db="EMBL/GenBank/DDBJ databases">
        <authorList>
            <person name="de Groot N.N."/>
        </authorList>
    </citation>
    <scope>NUCLEOTIDE SEQUENCE [LARGE SCALE GENOMIC DNA]</scope>
    <source>
        <strain evidence="4 5">CPCC 202808</strain>
    </source>
</reference>
<dbReference type="OrthoDB" id="3397145at2"/>
<name>A0A1I2YG65_9ACTN</name>
<feature type="region of interest" description="Disordered" evidence="1">
    <location>
        <begin position="1"/>
        <end position="23"/>
    </location>
</feature>
<keyword evidence="6" id="KW-1185">Reference proteome</keyword>
<evidence type="ECO:0000313" key="3">
    <source>
        <dbReference type="EMBL" id="NYH87011.1"/>
    </source>
</evidence>
<dbReference type="AlphaFoldDB" id="A0A1I2YG65"/>
<keyword evidence="2" id="KW-0812">Transmembrane</keyword>
<keyword evidence="2" id="KW-1133">Transmembrane helix</keyword>
<evidence type="ECO:0000313" key="5">
    <source>
        <dbReference type="Proteomes" id="UP000199052"/>
    </source>
</evidence>
<evidence type="ECO:0000313" key="6">
    <source>
        <dbReference type="Proteomes" id="UP000533017"/>
    </source>
</evidence>
<dbReference type="Proteomes" id="UP000199052">
    <property type="component" value="Unassembled WGS sequence"/>
</dbReference>
<feature type="transmembrane region" description="Helical" evidence="2">
    <location>
        <begin position="64"/>
        <end position="83"/>
    </location>
</feature>
<feature type="transmembrane region" description="Helical" evidence="2">
    <location>
        <begin position="34"/>
        <end position="52"/>
    </location>
</feature>
<evidence type="ECO:0000256" key="1">
    <source>
        <dbReference type="SAM" id="MobiDB-lite"/>
    </source>
</evidence>
<reference evidence="3 6" key="2">
    <citation type="submission" date="2020-07" db="EMBL/GenBank/DDBJ databases">
        <title>Sequencing the genomes of 1000 actinobacteria strains.</title>
        <authorList>
            <person name="Klenk H.-P."/>
        </authorList>
    </citation>
    <scope>NUCLEOTIDE SEQUENCE [LARGE SCALE GENOMIC DNA]</scope>
    <source>
        <strain evidence="3 6">DSM 45117</strain>
    </source>
</reference>
<proteinExistence type="predicted"/>
<protein>
    <submittedName>
        <fullName evidence="4">Uncharacterized protein</fullName>
    </submittedName>
</protein>
<evidence type="ECO:0000256" key="2">
    <source>
        <dbReference type="SAM" id="Phobius"/>
    </source>
</evidence>
<feature type="transmembrane region" description="Helical" evidence="2">
    <location>
        <begin position="131"/>
        <end position="148"/>
    </location>
</feature>
<accession>A0A1I2YG65</accession>
<sequence>MTEHARHHPLATDPHATGAPAATGLARPEVRGRAVGIVVMSFFAFGWTGWGLSTGVPAGVANVVRIVSALCLLSLLGWAILAFRRSASLHPGTTDYQSRRVGRTFGIVVGAEFLGLFVVAAVLGRTGHPEVIAPVVCLGVGIHFFPLRRLFGVRLYDATGLAMCVTAIATAIVAPLSGNTALWTLLPGLGAAFTLYATGALLLRPSDLRGPS</sequence>
<dbReference type="RefSeq" id="WP_092886421.1">
    <property type="nucleotide sequence ID" value="NZ_FOOI01000014.1"/>
</dbReference>
<evidence type="ECO:0000313" key="4">
    <source>
        <dbReference type="EMBL" id="SFH24046.1"/>
    </source>
</evidence>
<feature type="transmembrane region" description="Helical" evidence="2">
    <location>
        <begin position="182"/>
        <end position="203"/>
    </location>
</feature>
<feature type="transmembrane region" description="Helical" evidence="2">
    <location>
        <begin position="155"/>
        <end position="176"/>
    </location>
</feature>
<keyword evidence="2" id="KW-0472">Membrane</keyword>
<feature type="transmembrane region" description="Helical" evidence="2">
    <location>
        <begin position="104"/>
        <end position="125"/>
    </location>
</feature>
<dbReference type="Proteomes" id="UP000533017">
    <property type="component" value="Unassembled WGS sequence"/>
</dbReference>
<organism evidence="4 5">
    <name type="scientific">Actinopolymorpha cephalotaxi</name>
    <dbReference type="NCBI Taxonomy" id="504797"/>
    <lineage>
        <taxon>Bacteria</taxon>
        <taxon>Bacillati</taxon>
        <taxon>Actinomycetota</taxon>
        <taxon>Actinomycetes</taxon>
        <taxon>Propionibacteriales</taxon>
        <taxon>Actinopolymorphaceae</taxon>
        <taxon>Actinopolymorpha</taxon>
    </lineage>
</organism>
<dbReference type="EMBL" id="JACBZA010000001">
    <property type="protein sequence ID" value="NYH87011.1"/>
    <property type="molecule type" value="Genomic_DNA"/>
</dbReference>
<gene>
    <name evidence="3" type="ORF">FHR37_005862</name>
    <name evidence="4" type="ORF">SAMN05421678_11454</name>
</gene>
<dbReference type="EMBL" id="FOOI01000014">
    <property type="protein sequence ID" value="SFH24046.1"/>
    <property type="molecule type" value="Genomic_DNA"/>
</dbReference>